<dbReference type="InterPro" id="IPR058624">
    <property type="entry name" value="MdtA-like_HH"/>
</dbReference>
<sequence length="522" mass="55304">MLTARAKAPLVKGDRLISHPDLMDRMNLEPITSDEPVSVLSKTATAEPLPPVSNASAITLLPTPLKAGFFLRRWKLNLMIGIAVLIVAGFAAMRLRIRDIGLGVDTAKIEMGSIQSVVTATGNLNPVVNVQVGSQVSGNIQALYADFNTRVTKGQLIAQIDPSIFESEVDAAAATVRQQESAVTAAEAQIAKAEADAGAVNGSLKNAEAIVMKDTATLQNLELQWNRANGLYEQSVVSKEFRDSAQAVYAAAVAQVDADHSQVEAAKLNLTAAQANIRTVQEQRRSAAAQLQQSQAALRQASINLEHTRIVAPVSGTVIARHFDVGQTVAASFQAPDIFDIGEDLTKMQVDTSVDEADVGVVQTGQSATFTVDAYPGRTFQGTVFSVRRAPITAQNVVTYDVVVTVPNQDLKLFPGMTAKVTIFTAKQDRVLRVVNAALRYSPSVAVTKAIGPMGSAKGDAARLYLVSGEAVTVVPVVPGLTDGRYTAVTSNLLKVGDEVIVRDSPDKSTSAAPGPPGRRPF</sequence>
<keyword evidence="5" id="KW-1133">Transmembrane helix</keyword>
<evidence type="ECO:0000259" key="6">
    <source>
        <dbReference type="Pfam" id="PF25876"/>
    </source>
</evidence>
<evidence type="ECO:0000256" key="4">
    <source>
        <dbReference type="SAM" id="Coils"/>
    </source>
</evidence>
<evidence type="ECO:0000313" key="10">
    <source>
        <dbReference type="Proteomes" id="UP000182409"/>
    </source>
</evidence>
<feature type="coiled-coil region" evidence="4">
    <location>
        <begin position="176"/>
        <end position="224"/>
    </location>
</feature>
<evidence type="ECO:0000256" key="3">
    <source>
        <dbReference type="ARBA" id="ARBA00023054"/>
    </source>
</evidence>
<comment type="subcellular location">
    <subcellularLocation>
        <location evidence="1">Cell envelope</location>
    </subcellularLocation>
</comment>
<comment type="similarity">
    <text evidence="2">Belongs to the membrane fusion protein (MFP) (TC 8.A.1) family.</text>
</comment>
<feature type="transmembrane region" description="Helical" evidence="5">
    <location>
        <begin position="76"/>
        <end position="95"/>
    </location>
</feature>
<dbReference type="FunFam" id="2.40.30.170:FF:000010">
    <property type="entry name" value="Efflux RND transporter periplasmic adaptor subunit"/>
    <property type="match status" value="1"/>
</dbReference>
<proteinExistence type="inferred from homology"/>
<dbReference type="Gene3D" id="2.40.50.100">
    <property type="match status" value="1"/>
</dbReference>
<feature type="coiled-coil region" evidence="4">
    <location>
        <begin position="263"/>
        <end position="297"/>
    </location>
</feature>
<dbReference type="Gene3D" id="2.40.30.170">
    <property type="match status" value="1"/>
</dbReference>
<keyword evidence="3 4" id="KW-0175">Coiled coil</keyword>
<dbReference type="AlphaFoldDB" id="A0A1H4JVC7"/>
<dbReference type="InterPro" id="IPR058625">
    <property type="entry name" value="MdtA-like_BSH"/>
</dbReference>
<gene>
    <name evidence="9" type="ORF">SAMN05443244_0810</name>
</gene>
<accession>A0A1H4JVC7</accession>
<protein>
    <submittedName>
        <fullName evidence="9">HlyD family secretion protein</fullName>
    </submittedName>
</protein>
<organism evidence="9 10">
    <name type="scientific">Terriglobus roseus</name>
    <dbReference type="NCBI Taxonomy" id="392734"/>
    <lineage>
        <taxon>Bacteria</taxon>
        <taxon>Pseudomonadati</taxon>
        <taxon>Acidobacteriota</taxon>
        <taxon>Terriglobia</taxon>
        <taxon>Terriglobales</taxon>
        <taxon>Acidobacteriaceae</taxon>
        <taxon>Terriglobus</taxon>
    </lineage>
</organism>
<feature type="domain" description="Multidrug resistance protein MdtA-like alpha-helical hairpin" evidence="6">
    <location>
        <begin position="204"/>
        <end position="271"/>
    </location>
</feature>
<evidence type="ECO:0000313" key="9">
    <source>
        <dbReference type="EMBL" id="SEB49612.1"/>
    </source>
</evidence>
<evidence type="ECO:0000259" key="8">
    <source>
        <dbReference type="Pfam" id="PF25954"/>
    </source>
</evidence>
<reference evidence="9 10" key="1">
    <citation type="submission" date="2016-10" db="EMBL/GenBank/DDBJ databases">
        <authorList>
            <person name="de Groot N.N."/>
        </authorList>
    </citation>
    <scope>NUCLEOTIDE SEQUENCE [LARGE SCALE GENOMIC DNA]</scope>
    <source>
        <strain evidence="9 10">AB35.6</strain>
    </source>
</reference>
<dbReference type="PANTHER" id="PTHR32347:SF14">
    <property type="entry name" value="EFFLUX SYSTEM COMPONENT YKNX-RELATED"/>
    <property type="match status" value="1"/>
</dbReference>
<dbReference type="EMBL" id="FNSD01000001">
    <property type="protein sequence ID" value="SEB49612.1"/>
    <property type="molecule type" value="Genomic_DNA"/>
</dbReference>
<keyword evidence="5" id="KW-0472">Membrane</keyword>
<name>A0A1H4JVC7_9BACT</name>
<evidence type="ECO:0000256" key="5">
    <source>
        <dbReference type="SAM" id="Phobius"/>
    </source>
</evidence>
<evidence type="ECO:0000256" key="1">
    <source>
        <dbReference type="ARBA" id="ARBA00004196"/>
    </source>
</evidence>
<dbReference type="Proteomes" id="UP000182409">
    <property type="component" value="Unassembled WGS sequence"/>
</dbReference>
<dbReference type="SUPFAM" id="SSF111369">
    <property type="entry name" value="HlyD-like secretion proteins"/>
    <property type="match status" value="2"/>
</dbReference>
<dbReference type="Pfam" id="PF25876">
    <property type="entry name" value="HH_MFP_RND"/>
    <property type="match status" value="1"/>
</dbReference>
<dbReference type="Pfam" id="PF25917">
    <property type="entry name" value="BSH_RND"/>
    <property type="match status" value="1"/>
</dbReference>
<keyword evidence="5" id="KW-0812">Transmembrane</keyword>
<dbReference type="GO" id="GO:0030313">
    <property type="term" value="C:cell envelope"/>
    <property type="evidence" value="ECO:0007669"/>
    <property type="project" value="UniProtKB-SubCell"/>
</dbReference>
<evidence type="ECO:0000259" key="7">
    <source>
        <dbReference type="Pfam" id="PF25917"/>
    </source>
</evidence>
<dbReference type="InterPro" id="IPR058792">
    <property type="entry name" value="Beta-barrel_RND_2"/>
</dbReference>
<dbReference type="Gene3D" id="1.10.287.470">
    <property type="entry name" value="Helix hairpin bin"/>
    <property type="match status" value="2"/>
</dbReference>
<feature type="domain" description="Multidrug resistance protein MdtA-like barrel-sandwich hybrid" evidence="7">
    <location>
        <begin position="130"/>
        <end position="336"/>
    </location>
</feature>
<dbReference type="InterPro" id="IPR050465">
    <property type="entry name" value="UPF0194_transport"/>
</dbReference>
<dbReference type="PANTHER" id="PTHR32347">
    <property type="entry name" value="EFFLUX SYSTEM COMPONENT YKNX-RELATED"/>
    <property type="match status" value="1"/>
</dbReference>
<feature type="domain" description="CusB-like beta-barrel" evidence="8">
    <location>
        <begin position="351"/>
        <end position="423"/>
    </location>
</feature>
<evidence type="ECO:0000256" key="2">
    <source>
        <dbReference type="ARBA" id="ARBA00009477"/>
    </source>
</evidence>
<dbReference type="Pfam" id="PF25954">
    <property type="entry name" value="Beta-barrel_RND_2"/>
    <property type="match status" value="1"/>
</dbReference>